<sequence>MSDLFSDAAPPLPTPDRAMVLELASTVPVPPEHAFAGFTENIHLWWPAEALSVWGPESFFDLEDKALVETSISEAEAVWAEVRPTVEPLRLDLIWHHQPGGGEPTELTIGFHADPTAGTVVSLAHEGWTTEPSSQEERKIYEVFWPLALEKFSRFMGGTP</sequence>
<reference evidence="2" key="1">
    <citation type="journal article" date="2019" name="Int. J. Syst. Evol. Microbiol.">
        <title>The Global Catalogue of Microorganisms (GCM) 10K type strain sequencing project: providing services to taxonomists for standard genome sequencing and annotation.</title>
        <authorList>
            <consortium name="The Broad Institute Genomics Platform"/>
            <consortium name="The Broad Institute Genome Sequencing Center for Infectious Disease"/>
            <person name="Wu L."/>
            <person name="Ma J."/>
        </authorList>
    </citation>
    <scope>NUCLEOTIDE SEQUENCE [LARGE SCALE GENOMIC DNA]</scope>
    <source>
        <strain evidence="2">JCM 11496</strain>
    </source>
</reference>
<dbReference type="RefSeq" id="WP_343878192.1">
    <property type="nucleotide sequence ID" value="NZ_BAAAIJ010000011.1"/>
</dbReference>
<dbReference type="Gene3D" id="3.30.530.20">
    <property type="match status" value="1"/>
</dbReference>
<gene>
    <name evidence="1" type="ORF">ACFSFX_07445</name>
</gene>
<evidence type="ECO:0000313" key="2">
    <source>
        <dbReference type="Proteomes" id="UP001597307"/>
    </source>
</evidence>
<evidence type="ECO:0008006" key="3">
    <source>
        <dbReference type="Google" id="ProtNLM"/>
    </source>
</evidence>
<dbReference type="EMBL" id="JBHUGA010000012">
    <property type="protein sequence ID" value="MFD1846430.1"/>
    <property type="molecule type" value="Genomic_DNA"/>
</dbReference>
<dbReference type="Proteomes" id="UP001597307">
    <property type="component" value="Unassembled WGS sequence"/>
</dbReference>
<protein>
    <recommendedName>
        <fullName evidence="3">Activator of Hsp90 ATPase homolog 1-like protein</fullName>
    </recommendedName>
</protein>
<organism evidence="1 2">
    <name type="scientific">Arthrobacter flavus</name>
    <dbReference type="NCBI Taxonomy" id="95172"/>
    <lineage>
        <taxon>Bacteria</taxon>
        <taxon>Bacillati</taxon>
        <taxon>Actinomycetota</taxon>
        <taxon>Actinomycetes</taxon>
        <taxon>Micrococcales</taxon>
        <taxon>Micrococcaceae</taxon>
        <taxon>Arthrobacter</taxon>
    </lineage>
</organism>
<name>A0ABW4Q6U2_9MICC</name>
<evidence type="ECO:0000313" key="1">
    <source>
        <dbReference type="EMBL" id="MFD1846430.1"/>
    </source>
</evidence>
<proteinExistence type="predicted"/>
<accession>A0ABW4Q6U2</accession>
<keyword evidence="2" id="KW-1185">Reference proteome</keyword>
<dbReference type="SUPFAM" id="SSF55961">
    <property type="entry name" value="Bet v1-like"/>
    <property type="match status" value="1"/>
</dbReference>
<comment type="caution">
    <text evidence="1">The sequence shown here is derived from an EMBL/GenBank/DDBJ whole genome shotgun (WGS) entry which is preliminary data.</text>
</comment>
<dbReference type="InterPro" id="IPR023393">
    <property type="entry name" value="START-like_dom_sf"/>
</dbReference>